<keyword evidence="8" id="KW-0862">Zinc</keyword>
<dbReference type="Proteomes" id="UP000007754">
    <property type="component" value="Chromosome 5"/>
</dbReference>
<keyword evidence="15" id="KW-1185">Reference proteome</keyword>
<dbReference type="GeneTree" id="ENSGT00940000154267"/>
<evidence type="ECO:0000256" key="9">
    <source>
        <dbReference type="ARBA" id="ARBA00023242"/>
    </source>
</evidence>
<keyword evidence="5" id="KW-0132">Cell division</keyword>
<evidence type="ECO:0000256" key="7">
    <source>
        <dbReference type="ARBA" id="ARBA00022776"/>
    </source>
</evidence>
<feature type="compositionally biased region" description="Basic and acidic residues" evidence="12">
    <location>
        <begin position="1"/>
        <end position="16"/>
    </location>
</feature>
<keyword evidence="9" id="KW-0539">Nucleus</keyword>
<evidence type="ECO:0000259" key="13">
    <source>
        <dbReference type="PROSITE" id="PS51793"/>
    </source>
</evidence>
<keyword evidence="7" id="KW-0498">Mitosis</keyword>
<evidence type="ECO:0000256" key="11">
    <source>
        <dbReference type="ARBA" id="ARBA00023328"/>
    </source>
</evidence>
<comment type="function">
    <text evidence="1">Required for recruitment of CENPA to centromeres and normal chromosome segregation during mitosis.</text>
</comment>
<dbReference type="Pfam" id="PF03226">
    <property type="entry name" value="Yippee-Mis18"/>
    <property type="match status" value="1"/>
</dbReference>
<protein>
    <recommendedName>
        <fullName evidence="13">Mis18 domain-containing protein</fullName>
    </recommendedName>
</protein>
<feature type="region of interest" description="Disordered" evidence="12">
    <location>
        <begin position="1"/>
        <end position="30"/>
    </location>
</feature>
<dbReference type="PROSITE" id="PS51793">
    <property type="entry name" value="MIS18"/>
    <property type="match status" value="1"/>
</dbReference>
<organism evidence="14 15">
    <name type="scientific">Taeniopygia guttata</name>
    <name type="common">Zebra finch</name>
    <name type="synonym">Poephila guttata</name>
    <dbReference type="NCBI Taxonomy" id="59729"/>
    <lineage>
        <taxon>Eukaryota</taxon>
        <taxon>Metazoa</taxon>
        <taxon>Chordata</taxon>
        <taxon>Craniata</taxon>
        <taxon>Vertebrata</taxon>
        <taxon>Euteleostomi</taxon>
        <taxon>Archelosauria</taxon>
        <taxon>Archosauria</taxon>
        <taxon>Dinosauria</taxon>
        <taxon>Saurischia</taxon>
        <taxon>Theropoda</taxon>
        <taxon>Coelurosauria</taxon>
        <taxon>Aves</taxon>
        <taxon>Neognathae</taxon>
        <taxon>Neoaves</taxon>
        <taxon>Telluraves</taxon>
        <taxon>Australaves</taxon>
        <taxon>Passeriformes</taxon>
        <taxon>Passeroidea</taxon>
        <taxon>Estrildidae</taxon>
        <taxon>Estrildinae</taxon>
        <taxon>Taeniopygia</taxon>
    </lineage>
</organism>
<evidence type="ECO:0000256" key="10">
    <source>
        <dbReference type="ARBA" id="ARBA00023306"/>
    </source>
</evidence>
<reference evidence="14" key="3">
    <citation type="submission" date="2025-09" db="UniProtKB">
        <authorList>
            <consortium name="Ensembl"/>
        </authorList>
    </citation>
    <scope>IDENTIFICATION</scope>
</reference>
<keyword evidence="10" id="KW-0131">Cell cycle</keyword>
<evidence type="ECO:0000256" key="3">
    <source>
        <dbReference type="ARBA" id="ARBA00004584"/>
    </source>
</evidence>
<accession>A0A674GZP7</accession>
<gene>
    <name evidence="14" type="primary">OIP5</name>
</gene>
<evidence type="ECO:0000256" key="1">
    <source>
        <dbReference type="ARBA" id="ARBA00003694"/>
    </source>
</evidence>
<dbReference type="GO" id="GO:0007059">
    <property type="term" value="P:chromosome segregation"/>
    <property type="evidence" value="ECO:0007669"/>
    <property type="project" value="TreeGrafter"/>
</dbReference>
<evidence type="ECO:0000256" key="4">
    <source>
        <dbReference type="ARBA" id="ARBA00022454"/>
    </source>
</evidence>
<evidence type="ECO:0000256" key="2">
    <source>
        <dbReference type="ARBA" id="ARBA00004123"/>
    </source>
</evidence>
<dbReference type="GO" id="GO:0051301">
    <property type="term" value="P:cell division"/>
    <property type="evidence" value="ECO:0007669"/>
    <property type="project" value="UniProtKB-KW"/>
</dbReference>
<evidence type="ECO:0000313" key="15">
    <source>
        <dbReference type="Proteomes" id="UP000007754"/>
    </source>
</evidence>
<dbReference type="GO" id="GO:0005634">
    <property type="term" value="C:nucleus"/>
    <property type="evidence" value="ECO:0007669"/>
    <property type="project" value="UniProtKB-SubCell"/>
</dbReference>
<dbReference type="GO" id="GO:0034080">
    <property type="term" value="P:CENP-A containing chromatin assembly"/>
    <property type="evidence" value="ECO:0007669"/>
    <property type="project" value="TreeGrafter"/>
</dbReference>
<feature type="region of interest" description="Disordered" evidence="12">
    <location>
        <begin position="57"/>
        <end position="100"/>
    </location>
</feature>
<evidence type="ECO:0000256" key="12">
    <source>
        <dbReference type="SAM" id="MobiDB-lite"/>
    </source>
</evidence>
<keyword evidence="4" id="KW-0158">Chromosome</keyword>
<keyword evidence="6" id="KW-0479">Metal-binding</keyword>
<evidence type="ECO:0000313" key="14">
    <source>
        <dbReference type="Ensembl" id="ENSTGUP00000027978.1"/>
    </source>
</evidence>
<dbReference type="InterPro" id="IPR004910">
    <property type="entry name" value="Yippee/Mis18/Cereblon"/>
</dbReference>
<dbReference type="PANTHER" id="PTHR16431">
    <property type="entry name" value="NEUROGENIC PROTEIN MASTERMIND"/>
    <property type="match status" value="1"/>
</dbReference>
<feature type="domain" description="Mis18" evidence="13">
    <location>
        <begin position="107"/>
        <end position="206"/>
    </location>
</feature>
<reference evidence="14 15" key="1">
    <citation type="journal article" date="2010" name="Nature">
        <title>The genome of a songbird.</title>
        <authorList>
            <person name="Warren W.C."/>
            <person name="Clayton D.F."/>
            <person name="Ellegren H."/>
            <person name="Arnold A.P."/>
            <person name="Hillier L.W."/>
            <person name="Kunstner A."/>
            <person name="Searle S."/>
            <person name="White S."/>
            <person name="Vilella A.J."/>
            <person name="Fairley S."/>
            <person name="Heger A."/>
            <person name="Kong L."/>
            <person name="Ponting C.P."/>
            <person name="Jarvis E.D."/>
            <person name="Mello C.V."/>
            <person name="Minx P."/>
            <person name="Lovell P."/>
            <person name="Velho T.A."/>
            <person name="Ferris M."/>
            <person name="Balakrishnan C.N."/>
            <person name="Sinha S."/>
            <person name="Blatti C."/>
            <person name="London S.E."/>
            <person name="Li Y."/>
            <person name="Lin Y.C."/>
            <person name="George J."/>
            <person name="Sweedler J."/>
            <person name="Southey B."/>
            <person name="Gunaratne P."/>
            <person name="Watson M."/>
            <person name="Nam K."/>
            <person name="Backstrom N."/>
            <person name="Smeds L."/>
            <person name="Nabholz B."/>
            <person name="Itoh Y."/>
            <person name="Whitney O."/>
            <person name="Pfenning A.R."/>
            <person name="Howard J."/>
            <person name="Volker M."/>
            <person name="Skinner B.M."/>
            <person name="Griffin D.K."/>
            <person name="Ye L."/>
            <person name="McLaren W.M."/>
            <person name="Flicek P."/>
            <person name="Quesada V."/>
            <person name="Velasco G."/>
            <person name="Lopez-Otin C."/>
            <person name="Puente X.S."/>
            <person name="Olender T."/>
            <person name="Lancet D."/>
            <person name="Smit A.F."/>
            <person name="Hubley R."/>
            <person name="Konkel M.K."/>
            <person name="Walker J.A."/>
            <person name="Batzer M.A."/>
            <person name="Gu W."/>
            <person name="Pollock D.D."/>
            <person name="Chen L."/>
            <person name="Cheng Z."/>
            <person name="Eichler E.E."/>
            <person name="Stapley J."/>
            <person name="Slate J."/>
            <person name="Ekblom R."/>
            <person name="Birkhead T."/>
            <person name="Burke T."/>
            <person name="Burt D."/>
            <person name="Scharff C."/>
            <person name="Adam I."/>
            <person name="Richard H."/>
            <person name="Sultan M."/>
            <person name="Soldatov A."/>
            <person name="Lehrach H."/>
            <person name="Edwards S.V."/>
            <person name="Yang S.P."/>
            <person name="Li X."/>
            <person name="Graves T."/>
            <person name="Fulton L."/>
            <person name="Nelson J."/>
            <person name="Chinwalla A."/>
            <person name="Hou S."/>
            <person name="Mardis E.R."/>
            <person name="Wilson R.K."/>
        </authorList>
    </citation>
    <scope>NUCLEOTIDE SEQUENCE [LARGE SCALE GENOMIC DNA]</scope>
</reference>
<keyword evidence="11" id="KW-0137">Centromere</keyword>
<dbReference type="PANTHER" id="PTHR16431:SF3">
    <property type="entry name" value="PROTEIN MIS18-BETA"/>
    <property type="match status" value="1"/>
</dbReference>
<dbReference type="GO" id="GO:0000775">
    <property type="term" value="C:chromosome, centromeric region"/>
    <property type="evidence" value="ECO:0007669"/>
    <property type="project" value="UniProtKB-SubCell"/>
</dbReference>
<dbReference type="Ensembl" id="ENSTGUT00000034591.1">
    <property type="protein sequence ID" value="ENSTGUP00000027978.1"/>
    <property type="gene ID" value="ENSTGUG00000020477.1"/>
</dbReference>
<evidence type="ECO:0000256" key="6">
    <source>
        <dbReference type="ARBA" id="ARBA00022723"/>
    </source>
</evidence>
<name>A0A674GZP7_TAEGU</name>
<proteinExistence type="predicted"/>
<reference evidence="14" key="2">
    <citation type="submission" date="2025-08" db="UniProtKB">
        <authorList>
            <consortium name="Ensembl"/>
        </authorList>
    </citation>
    <scope>IDENTIFICATION</scope>
</reference>
<feature type="compositionally biased region" description="Pro residues" evidence="12">
    <location>
        <begin position="86"/>
        <end position="96"/>
    </location>
</feature>
<dbReference type="InterPro" id="IPR034752">
    <property type="entry name" value="Mis18"/>
</dbReference>
<dbReference type="AlphaFoldDB" id="A0A674GZP7"/>
<comment type="subcellular location">
    <subcellularLocation>
        <location evidence="3">Chromosome</location>
        <location evidence="3">Centromere</location>
    </subcellularLocation>
    <subcellularLocation>
        <location evidence="2">Nucleus</location>
    </subcellularLocation>
</comment>
<dbReference type="GO" id="GO:0046872">
    <property type="term" value="F:metal ion binding"/>
    <property type="evidence" value="ECO:0007669"/>
    <property type="project" value="UniProtKB-KW"/>
</dbReference>
<evidence type="ECO:0000256" key="5">
    <source>
        <dbReference type="ARBA" id="ARBA00022618"/>
    </source>
</evidence>
<evidence type="ECO:0000256" key="8">
    <source>
        <dbReference type="ARBA" id="ARBA00022833"/>
    </source>
</evidence>
<sequence length="254" mass="27833">MTIQRCEPRSNHDARGRAPRPNARREEMAVRQQLRQLFQDPQTIGAIVLERATAPASTASVSLSVPRPPPLPPPPPPSSSSSSSSSPPPAAMPASPPRRQGALPEECGVFHCRGCWTVLGDSLQLCGQEPPGLSILICFRVTNDVIWEDSLSVGLEGTLLGCTYYLLFCRSCGSAVGFILYSTGSELAYLRDLFCFFKDRIMCYLLKNQMIIEASKVNFPAVTLKENMQKVKGKLVALNARIELVAEQLDKITK</sequence>
<feature type="compositionally biased region" description="Pro residues" evidence="12">
    <location>
        <begin position="66"/>
        <end position="78"/>
    </location>
</feature>
<dbReference type="GO" id="GO:0000785">
    <property type="term" value="C:chromatin"/>
    <property type="evidence" value="ECO:0007669"/>
    <property type="project" value="TreeGrafter"/>
</dbReference>